<dbReference type="EMBL" id="KB446536">
    <property type="protein sequence ID" value="EME47763.1"/>
    <property type="molecule type" value="Genomic_DNA"/>
</dbReference>
<gene>
    <name evidence="3" type="ORF">DOTSEDRAFT_124112</name>
</gene>
<evidence type="ECO:0000256" key="2">
    <source>
        <dbReference type="SAM" id="MobiDB-lite"/>
    </source>
</evidence>
<dbReference type="PANTHER" id="PTHR33365">
    <property type="entry name" value="YALI0B05434P"/>
    <property type="match status" value="1"/>
</dbReference>
<feature type="region of interest" description="Disordered" evidence="2">
    <location>
        <begin position="1"/>
        <end position="22"/>
    </location>
</feature>
<dbReference type="AlphaFoldDB" id="N1PXN8"/>
<dbReference type="OrthoDB" id="3687641at2759"/>
<comment type="similarity">
    <text evidence="1">Belongs to the ustYa family.</text>
</comment>
<organism evidence="3 4">
    <name type="scientific">Dothistroma septosporum (strain NZE10 / CBS 128990)</name>
    <name type="common">Red band needle blight fungus</name>
    <name type="synonym">Mycosphaerella pini</name>
    <dbReference type="NCBI Taxonomy" id="675120"/>
    <lineage>
        <taxon>Eukaryota</taxon>
        <taxon>Fungi</taxon>
        <taxon>Dikarya</taxon>
        <taxon>Ascomycota</taxon>
        <taxon>Pezizomycotina</taxon>
        <taxon>Dothideomycetes</taxon>
        <taxon>Dothideomycetidae</taxon>
        <taxon>Mycosphaerellales</taxon>
        <taxon>Mycosphaerellaceae</taxon>
        <taxon>Dothistroma</taxon>
    </lineage>
</organism>
<dbReference type="HOGENOM" id="CLU_1517822_0_0_1"/>
<evidence type="ECO:0000256" key="1">
    <source>
        <dbReference type="ARBA" id="ARBA00035112"/>
    </source>
</evidence>
<evidence type="ECO:0000313" key="4">
    <source>
        <dbReference type="Proteomes" id="UP000016933"/>
    </source>
</evidence>
<reference evidence="3 4" key="2">
    <citation type="journal article" date="2012" name="PLoS Pathog.">
        <title>Diverse lifestyles and strategies of plant pathogenesis encoded in the genomes of eighteen Dothideomycetes fungi.</title>
        <authorList>
            <person name="Ohm R.A."/>
            <person name="Feau N."/>
            <person name="Henrissat B."/>
            <person name="Schoch C.L."/>
            <person name="Horwitz B.A."/>
            <person name="Barry K.W."/>
            <person name="Condon B.J."/>
            <person name="Copeland A.C."/>
            <person name="Dhillon B."/>
            <person name="Glaser F."/>
            <person name="Hesse C.N."/>
            <person name="Kosti I."/>
            <person name="LaButti K."/>
            <person name="Lindquist E.A."/>
            <person name="Lucas S."/>
            <person name="Salamov A.A."/>
            <person name="Bradshaw R.E."/>
            <person name="Ciuffetti L."/>
            <person name="Hamelin R.C."/>
            <person name="Kema G.H.J."/>
            <person name="Lawrence C."/>
            <person name="Scott J.A."/>
            <person name="Spatafora J.W."/>
            <person name="Turgeon B.G."/>
            <person name="de Wit P.J.G.M."/>
            <person name="Zhong S."/>
            <person name="Goodwin S.B."/>
            <person name="Grigoriev I.V."/>
        </authorList>
    </citation>
    <scope>NUCLEOTIDE SEQUENCE [LARGE SCALE GENOMIC DNA]</scope>
    <source>
        <strain evidence="4">NZE10 / CBS 128990</strain>
    </source>
</reference>
<reference evidence="4" key="1">
    <citation type="journal article" date="2012" name="PLoS Genet.">
        <title>The genomes of the fungal plant pathogens Cladosporium fulvum and Dothistroma septosporum reveal adaptation to different hosts and lifestyles but also signatures of common ancestry.</title>
        <authorList>
            <person name="de Wit P.J.G.M."/>
            <person name="van der Burgt A."/>
            <person name="Oekmen B."/>
            <person name="Stergiopoulos I."/>
            <person name="Abd-Elsalam K.A."/>
            <person name="Aerts A.L."/>
            <person name="Bahkali A.H."/>
            <person name="Beenen H.G."/>
            <person name="Chettri P."/>
            <person name="Cox M.P."/>
            <person name="Datema E."/>
            <person name="de Vries R.P."/>
            <person name="Dhillon B."/>
            <person name="Ganley A.R."/>
            <person name="Griffiths S.A."/>
            <person name="Guo Y."/>
            <person name="Hamelin R.C."/>
            <person name="Henrissat B."/>
            <person name="Kabir M.S."/>
            <person name="Jashni M.K."/>
            <person name="Kema G."/>
            <person name="Klaubauf S."/>
            <person name="Lapidus A."/>
            <person name="Levasseur A."/>
            <person name="Lindquist E."/>
            <person name="Mehrabi R."/>
            <person name="Ohm R.A."/>
            <person name="Owen T.J."/>
            <person name="Salamov A."/>
            <person name="Schwelm A."/>
            <person name="Schijlen E."/>
            <person name="Sun H."/>
            <person name="van den Burg H.A."/>
            <person name="van Ham R.C.H.J."/>
            <person name="Zhang S."/>
            <person name="Goodwin S.B."/>
            <person name="Grigoriev I.V."/>
            <person name="Collemare J."/>
            <person name="Bradshaw R.E."/>
        </authorList>
    </citation>
    <scope>NUCLEOTIDE SEQUENCE [LARGE SCALE GENOMIC DNA]</scope>
    <source>
        <strain evidence="4">NZE10 / CBS 128990</strain>
    </source>
</reference>
<dbReference type="eggNOG" id="ENOG502R9C3">
    <property type="taxonomic scope" value="Eukaryota"/>
</dbReference>
<dbReference type="STRING" id="675120.N1PXN8"/>
<dbReference type="PANTHER" id="PTHR33365:SF14">
    <property type="entry name" value="TAT PATHWAY SIGNAL SEQUENCE"/>
    <property type="match status" value="1"/>
</dbReference>
<dbReference type="Proteomes" id="UP000016933">
    <property type="component" value="Unassembled WGS sequence"/>
</dbReference>
<protein>
    <submittedName>
        <fullName evidence="3">Uncharacterized protein</fullName>
    </submittedName>
</protein>
<keyword evidence="4" id="KW-1185">Reference proteome</keyword>
<name>N1PXN8_DOTSN</name>
<dbReference type="InterPro" id="IPR021765">
    <property type="entry name" value="UstYa-like"/>
</dbReference>
<accession>N1PXN8</accession>
<dbReference type="Pfam" id="PF11807">
    <property type="entry name" value="UstYa"/>
    <property type="match status" value="1"/>
</dbReference>
<dbReference type="OMA" id="IQCNANL"/>
<sequence>MPSPSVAVNPSDLRLDDTTTQGSLWDDNATSIWHGNPSRKISAAWDALHVKRPVLISEEDMINMGQQLDDAVEWRAQGSKRYVANVNAIHLLHSLNTPRKAAFRDCHMEASIHLPNQRHLVDRIRQGLQCTASLHCSRLEVVRVTRSVDARFKINKKCRRWRDSVGWTEEQATSNNE</sequence>
<evidence type="ECO:0000313" key="3">
    <source>
        <dbReference type="EMBL" id="EME47763.1"/>
    </source>
</evidence>
<dbReference type="GO" id="GO:0043386">
    <property type="term" value="P:mycotoxin biosynthetic process"/>
    <property type="evidence" value="ECO:0007669"/>
    <property type="project" value="InterPro"/>
</dbReference>
<proteinExistence type="inferred from homology"/>